<feature type="domain" description="ABC1 atypical kinase-like" evidence="2">
    <location>
        <begin position="193"/>
        <end position="282"/>
    </location>
</feature>
<evidence type="ECO:0000256" key="1">
    <source>
        <dbReference type="SAM" id="MobiDB-lite"/>
    </source>
</evidence>
<feature type="non-terminal residue" evidence="3">
    <location>
        <position position="282"/>
    </location>
</feature>
<dbReference type="SUPFAM" id="SSF56112">
    <property type="entry name" value="Protein kinase-like (PK-like)"/>
    <property type="match status" value="1"/>
</dbReference>
<dbReference type="Pfam" id="PF03109">
    <property type="entry name" value="ABC1"/>
    <property type="match status" value="1"/>
</dbReference>
<reference evidence="3" key="1">
    <citation type="journal article" date="2020" name="Fungal Divers.">
        <title>Resolving the Mortierellaceae phylogeny through synthesis of multi-gene phylogenetics and phylogenomics.</title>
        <authorList>
            <person name="Vandepol N."/>
            <person name="Liber J."/>
            <person name="Desiro A."/>
            <person name="Na H."/>
            <person name="Kennedy M."/>
            <person name="Barry K."/>
            <person name="Grigoriev I.V."/>
            <person name="Miller A.N."/>
            <person name="O'Donnell K."/>
            <person name="Stajich J.E."/>
            <person name="Bonito G."/>
        </authorList>
    </citation>
    <scope>NUCLEOTIDE SEQUENCE</scope>
    <source>
        <strain evidence="3">MES-2147</strain>
    </source>
</reference>
<dbReference type="GO" id="GO:0007005">
    <property type="term" value="P:mitochondrion organization"/>
    <property type="evidence" value="ECO:0007669"/>
    <property type="project" value="TreeGrafter"/>
</dbReference>
<dbReference type="EMBL" id="JAAAHW010005455">
    <property type="protein sequence ID" value="KAF9968636.1"/>
    <property type="molecule type" value="Genomic_DNA"/>
</dbReference>
<proteinExistence type="predicted"/>
<sequence length="282" mass="31395">MLSLTRPVVFRATTASIFTTAAVLSKEGLARTATVFRTHTLTQSTSRLSTVTHSTIRPNPSSSILSPLHRRIPLKVSVPLVALVAGTVLYGTIDSFKHRTLALQRVLLAAEAVVVTGYDYKLTLSYGSRDLKAGDPEDEQERRRRKNRLHKRSAERVMTMMKRNGGIFIKLGQHLASLKYLLPEEWTKTMEPLQDRCLPSSMESIQGLFLSDLGQPLSEVFSSFDLTPIGVASLAQVHRATLRDGREVAVKIQHPNLSEFSEIDMKTIAALAKFIAYTFPEF</sequence>
<dbReference type="GO" id="GO:0055088">
    <property type="term" value="P:lipid homeostasis"/>
    <property type="evidence" value="ECO:0007669"/>
    <property type="project" value="TreeGrafter"/>
</dbReference>
<dbReference type="GO" id="GO:0005743">
    <property type="term" value="C:mitochondrial inner membrane"/>
    <property type="evidence" value="ECO:0007669"/>
    <property type="project" value="TreeGrafter"/>
</dbReference>
<name>A0A9P6JIP0_9FUNG</name>
<evidence type="ECO:0000259" key="2">
    <source>
        <dbReference type="Pfam" id="PF03109"/>
    </source>
</evidence>
<dbReference type="Proteomes" id="UP000749646">
    <property type="component" value="Unassembled WGS sequence"/>
</dbReference>
<dbReference type="InterPro" id="IPR004147">
    <property type="entry name" value="ABC1_dom"/>
</dbReference>
<dbReference type="PANTHER" id="PTHR43173">
    <property type="entry name" value="ABC1 FAMILY PROTEIN"/>
    <property type="match status" value="1"/>
</dbReference>
<evidence type="ECO:0000313" key="4">
    <source>
        <dbReference type="Proteomes" id="UP000749646"/>
    </source>
</evidence>
<keyword evidence="4" id="KW-1185">Reference proteome</keyword>
<dbReference type="InterPro" id="IPR011009">
    <property type="entry name" value="Kinase-like_dom_sf"/>
</dbReference>
<gene>
    <name evidence="3" type="ORF">BGZ65_012618</name>
</gene>
<feature type="region of interest" description="Disordered" evidence="1">
    <location>
        <begin position="131"/>
        <end position="151"/>
    </location>
</feature>
<dbReference type="InterPro" id="IPR051130">
    <property type="entry name" value="Mito_struct-func_regulator"/>
</dbReference>
<dbReference type="PANTHER" id="PTHR43173:SF19">
    <property type="entry name" value="AARF DOMAIN-CONTAINING PROTEIN KINASE 1"/>
    <property type="match status" value="1"/>
</dbReference>
<protein>
    <recommendedName>
        <fullName evidence="2">ABC1 atypical kinase-like domain-containing protein</fullName>
    </recommendedName>
</protein>
<evidence type="ECO:0000313" key="3">
    <source>
        <dbReference type="EMBL" id="KAF9968636.1"/>
    </source>
</evidence>
<comment type="caution">
    <text evidence="3">The sequence shown here is derived from an EMBL/GenBank/DDBJ whole genome shotgun (WGS) entry which is preliminary data.</text>
</comment>
<dbReference type="OrthoDB" id="427480at2759"/>
<organism evidence="3 4">
    <name type="scientific">Modicella reniformis</name>
    <dbReference type="NCBI Taxonomy" id="1440133"/>
    <lineage>
        <taxon>Eukaryota</taxon>
        <taxon>Fungi</taxon>
        <taxon>Fungi incertae sedis</taxon>
        <taxon>Mucoromycota</taxon>
        <taxon>Mortierellomycotina</taxon>
        <taxon>Mortierellomycetes</taxon>
        <taxon>Mortierellales</taxon>
        <taxon>Mortierellaceae</taxon>
        <taxon>Modicella</taxon>
    </lineage>
</organism>
<dbReference type="AlphaFoldDB" id="A0A9P6JIP0"/>
<accession>A0A9P6JIP0</accession>